<protein>
    <submittedName>
        <fullName evidence="4">S-layer homology domain-containing protein</fullName>
    </submittedName>
</protein>
<evidence type="ECO:0000313" key="4">
    <source>
        <dbReference type="EMBL" id="MBD0382552.1"/>
    </source>
</evidence>
<dbReference type="PROSITE" id="PS51272">
    <property type="entry name" value="SLH"/>
    <property type="match status" value="2"/>
</dbReference>
<name>A0A926KS63_9BACL</name>
<dbReference type="AlphaFoldDB" id="A0A926KS63"/>
<sequence length="540" mass="55916">MKPKKLTTLAIAAVTFSMLSAAALANPANAATASTTSANFTDLTGIDATLKAKIDAMVAAGVFEGVSENTFGIAQNMTRAQFAKVATLIYGITVDTNVKVSSFSDVRTDDPANSWAIPYIEAAKKAGLIDGVTDTTFLPGDSVTTGQLDTVLLKGLGKEVSTTGTPWYADAVKQAKMLGIHANGKTGDQPANRADLVQSSYTAQDVFQKQNLISVTSVKAASDNQKVEVTLNKQVDINKATLTLNKGTAVINTTTVWSTDRKSATLTVTGSALTAGDYNVTLGGLDASTIQTASGTFTVSAPSASTGNISIVGSYTLANVLDSGLTSAATGLNQLATKAVAEDPAQSKLAKEIELKVTSGGETVAVPGIVQSAHSSDPGIAKVAVSTDHRAYVIGNKAGTADISLIVRVGNGDAKQLHVTVTVKSDHVAAKEIKAGNTSIEQTVTGGVYSFNAYERMDLSITDNYGITYKKNEIRSYNFALGMLFITNEVKGDPSKGATGTVSVDPDGTVHVTGNVTSFELTGVLPTGNKVTSYVTLNQT</sequence>
<accession>A0A926KS63</accession>
<dbReference type="RefSeq" id="WP_188176323.1">
    <property type="nucleotide sequence ID" value="NZ_JACVVD010000007.1"/>
</dbReference>
<feature type="domain" description="SLH" evidence="3">
    <location>
        <begin position="103"/>
        <end position="166"/>
    </location>
</feature>
<reference evidence="4" key="1">
    <citation type="submission" date="2020-09" db="EMBL/GenBank/DDBJ databases">
        <title>Draft Genome Sequence of Paenibacillus sp. WST5.</title>
        <authorList>
            <person name="Bao Z."/>
        </authorList>
    </citation>
    <scope>NUCLEOTIDE SEQUENCE</scope>
    <source>
        <strain evidence="4">WST5</strain>
    </source>
</reference>
<keyword evidence="5" id="KW-1185">Reference proteome</keyword>
<keyword evidence="1 2" id="KW-0732">Signal</keyword>
<evidence type="ECO:0000313" key="5">
    <source>
        <dbReference type="Proteomes" id="UP000650466"/>
    </source>
</evidence>
<gene>
    <name evidence="4" type="ORF">ICC18_20750</name>
</gene>
<feature type="signal peptide" evidence="2">
    <location>
        <begin position="1"/>
        <end position="25"/>
    </location>
</feature>
<dbReference type="Pfam" id="PF00395">
    <property type="entry name" value="SLH"/>
    <property type="match status" value="2"/>
</dbReference>
<dbReference type="Proteomes" id="UP000650466">
    <property type="component" value="Unassembled WGS sequence"/>
</dbReference>
<proteinExistence type="predicted"/>
<evidence type="ECO:0000256" key="2">
    <source>
        <dbReference type="SAM" id="SignalP"/>
    </source>
</evidence>
<dbReference type="Gene3D" id="2.60.40.1220">
    <property type="match status" value="1"/>
</dbReference>
<feature type="chain" id="PRO_5039321929" evidence="2">
    <location>
        <begin position="26"/>
        <end position="540"/>
    </location>
</feature>
<organism evidence="4 5">
    <name type="scientific">Paenibacillus sedimenti</name>
    <dbReference type="NCBI Taxonomy" id="2770274"/>
    <lineage>
        <taxon>Bacteria</taxon>
        <taxon>Bacillati</taxon>
        <taxon>Bacillota</taxon>
        <taxon>Bacilli</taxon>
        <taxon>Bacillales</taxon>
        <taxon>Paenibacillaceae</taxon>
        <taxon>Paenibacillus</taxon>
    </lineage>
</organism>
<dbReference type="EMBL" id="JACVVD010000007">
    <property type="protein sequence ID" value="MBD0382552.1"/>
    <property type="molecule type" value="Genomic_DNA"/>
</dbReference>
<dbReference type="Pfam" id="PF13629">
    <property type="entry name" value="T2SS-T3SS_pil_N"/>
    <property type="match status" value="1"/>
</dbReference>
<comment type="caution">
    <text evidence="4">The sequence shown here is derived from an EMBL/GenBank/DDBJ whole genome shotgun (WGS) entry which is preliminary data.</text>
</comment>
<evidence type="ECO:0000259" key="3">
    <source>
        <dbReference type="PROSITE" id="PS51272"/>
    </source>
</evidence>
<dbReference type="InterPro" id="IPR032789">
    <property type="entry name" value="T2SS-T3SS_pil_N"/>
</dbReference>
<evidence type="ECO:0000256" key="1">
    <source>
        <dbReference type="ARBA" id="ARBA00022729"/>
    </source>
</evidence>
<feature type="domain" description="SLH" evidence="3">
    <location>
        <begin position="37"/>
        <end position="100"/>
    </location>
</feature>
<dbReference type="InterPro" id="IPR001119">
    <property type="entry name" value="SLH_dom"/>
</dbReference>
<dbReference type="InterPro" id="IPR014755">
    <property type="entry name" value="Cu-Rt/internalin_Ig-like"/>
</dbReference>